<accession>A0A2H4VNY1</accession>
<name>A0A2H4VNY1_9EURY</name>
<dbReference type="GeneID" id="35125496"/>
<keyword evidence="2" id="KW-1185">Reference proteome</keyword>
<dbReference type="RefSeq" id="WP_100909042.1">
    <property type="nucleotide sequence ID" value="NZ_CP017768.1"/>
</dbReference>
<evidence type="ECO:0008006" key="3">
    <source>
        <dbReference type="Google" id="ProtNLM"/>
    </source>
</evidence>
<dbReference type="InterPro" id="IPR021228">
    <property type="entry name" value="BrxD"/>
</dbReference>
<sequence>MDYEDIIMALKNGNVPASGAAEICIGRENEIAEFQYLLKKVDEGKAITKFVNGEFGSGKSFFLKVIEEMAFEDNFVVSKVTLSRDVPFNKFEVVYKNIVKSLRCKTGTSLEHIIERWITKLKMMAFEETSDPLKQNLIVNENLHNDLERARQHSNPFAVAIENYHKAMNAGDYETAKYAQAWLRGDSNIPFTEKRKFGVKGDIDRENAFKFLEALAAFLKTIGYSGLVVLIDETEFTMHLQNKKLRDTAYNYIRDIYDECSLGNFQNTLFVFAGTPQFFDDPKLGVPSYQALSDRIEDTLDTSLKDLRKPVIKLEGFTKDELIEIAGKLMIMHEEVFEWNGSDQISPVLESIVDLHEENAALTGGKVTPRMFVRSFISVLDTVQQNPDEFDTDKDILKVFEEKETEFEEEFDDDW</sequence>
<dbReference type="InterPro" id="IPR027417">
    <property type="entry name" value="P-loop_NTPase"/>
</dbReference>
<protein>
    <recommendedName>
        <fullName evidence="3">BREX system ATP-binding protein BrxD</fullName>
    </recommendedName>
</protein>
<dbReference type="Proteomes" id="UP000232631">
    <property type="component" value="Chromosome"/>
</dbReference>
<reference evidence="1 2" key="1">
    <citation type="submission" date="2016-10" db="EMBL/GenBank/DDBJ databases">
        <title>Comparative genomics between deep and shallow subseafloor isolates.</title>
        <authorList>
            <person name="Ishii S."/>
            <person name="Miller J.R."/>
            <person name="Sutton G."/>
            <person name="Suzuki S."/>
            <person name="Methe B."/>
            <person name="Inagaki F."/>
            <person name="Imachi H."/>
        </authorList>
    </citation>
    <scope>NUCLEOTIDE SEQUENCE [LARGE SCALE GENOMIC DNA]</scope>
    <source>
        <strain evidence="1 2">A8p</strain>
    </source>
</reference>
<gene>
    <name evidence="1" type="ORF">BK009_03380</name>
</gene>
<dbReference type="SUPFAM" id="SSF52540">
    <property type="entry name" value="P-loop containing nucleoside triphosphate hydrolases"/>
    <property type="match status" value="1"/>
</dbReference>
<dbReference type="KEGG" id="msub:BK009_03380"/>
<organism evidence="1 2">
    <name type="scientific">Methanobacterium subterraneum</name>
    <dbReference type="NCBI Taxonomy" id="59277"/>
    <lineage>
        <taxon>Archaea</taxon>
        <taxon>Methanobacteriati</taxon>
        <taxon>Methanobacteriota</taxon>
        <taxon>Methanomada group</taxon>
        <taxon>Methanobacteria</taxon>
        <taxon>Methanobacteriales</taxon>
        <taxon>Methanobacteriaceae</taxon>
        <taxon>Methanobacterium</taxon>
    </lineage>
</organism>
<proteinExistence type="predicted"/>
<dbReference type="Pfam" id="PF10923">
    <property type="entry name" value="BrxC_BrxD"/>
    <property type="match status" value="1"/>
</dbReference>
<dbReference type="EMBL" id="CP017768">
    <property type="protein sequence ID" value="AUB59801.1"/>
    <property type="molecule type" value="Genomic_DNA"/>
</dbReference>
<evidence type="ECO:0000313" key="1">
    <source>
        <dbReference type="EMBL" id="AUB59801.1"/>
    </source>
</evidence>
<dbReference type="AlphaFoldDB" id="A0A2H4VNY1"/>
<evidence type="ECO:0000313" key="2">
    <source>
        <dbReference type="Proteomes" id="UP000232631"/>
    </source>
</evidence>